<dbReference type="Gene3D" id="3.40.50.12780">
    <property type="entry name" value="N-terminal domain of ligase-like"/>
    <property type="match status" value="1"/>
</dbReference>
<accession>A0A2U1FKR8</accession>
<dbReference type="GO" id="GO:0005524">
    <property type="term" value="F:ATP binding"/>
    <property type="evidence" value="ECO:0007669"/>
    <property type="project" value="UniProtKB-KW"/>
</dbReference>
<name>A0A2U1FKR8_9PORP</name>
<dbReference type="GO" id="GO:0004467">
    <property type="term" value="F:long-chain fatty acid-CoA ligase activity"/>
    <property type="evidence" value="ECO:0007669"/>
    <property type="project" value="TreeGrafter"/>
</dbReference>
<evidence type="ECO:0000259" key="3">
    <source>
        <dbReference type="Pfam" id="PF00501"/>
    </source>
</evidence>
<dbReference type="CDD" id="cd05907">
    <property type="entry name" value="VL_LC_FACS_like"/>
    <property type="match status" value="1"/>
</dbReference>
<evidence type="ECO:0000256" key="2">
    <source>
        <dbReference type="ARBA" id="ARBA00022840"/>
    </source>
</evidence>
<dbReference type="AlphaFoldDB" id="A0A2U1FKR8"/>
<proteinExistence type="predicted"/>
<dbReference type="Pfam" id="PF00501">
    <property type="entry name" value="AMP-binding"/>
    <property type="match status" value="1"/>
</dbReference>
<evidence type="ECO:0000313" key="4">
    <source>
        <dbReference type="EMBL" id="PVZ12784.1"/>
    </source>
</evidence>
<dbReference type="OrthoDB" id="9803968at2"/>
<comment type="caution">
    <text evidence="4">The sequence shown here is derived from an EMBL/GenBank/DDBJ whole genome shotgun (WGS) entry which is preliminary data.</text>
</comment>
<dbReference type="InterPro" id="IPR042099">
    <property type="entry name" value="ANL_N_sf"/>
</dbReference>
<gene>
    <name evidence="4" type="ORF">C7382_10491</name>
</gene>
<dbReference type="EMBL" id="QEKY01000004">
    <property type="protein sequence ID" value="PVZ12784.1"/>
    <property type="molecule type" value="Genomic_DNA"/>
</dbReference>
<evidence type="ECO:0000313" key="5">
    <source>
        <dbReference type="Proteomes" id="UP000245462"/>
    </source>
</evidence>
<dbReference type="Proteomes" id="UP000245462">
    <property type="component" value="Unassembled WGS sequence"/>
</dbReference>
<sequence>MAIPIYHPAELPQRQAEKYPNKTILKYHDRTSKQWKHITWSKFATDVMNVAKALAEIGLEAGDRVGIYSQNMVKYLYAELGAFAMRGVVVPLYATSSPEQLRFIIEDAAVETLFVGEQFQYNNAYHVQKECKALKRIIIFDEHVVLNPDDRTSKFFSEFVRLGDSMPNETKAKVCTREAVPSDLALIIYTSGTSGRSKGVQIMHSNLMHQMQAHANAIPVYGPSETSISFLPLSHVFENTWTLFCLTTGTRIAILSDPKKILEALPQVRPTAMCNVPRFWEKVYQGVNEKIASSPRLLQGIYRRAIAVGRRYRLEYWNEGKRAPLLLSLQYAFYDKTIFNVLKRVLGLGRGKYFPTAGAPLSDEINIFLQSVNIPIIIGYGLSETTATVSFYPQRGFKIGSIGKVMSGLDVKIEPETNEILVKGKSITPGYYKLPEETAAAFTADGYFRTGDAGRMDEDGTLYFLERIKDLYKTANGKYIAPQMIEGMLTKNPFVDQVAVIGDRFKYVSALIYPNWELVRQAAVKRGFAQAATMSIEDMANDPEINRLMMAKVEAAQDTLAAFEKVKRITLLTEPFSMEKGELTETLKLKRRVINERYAEAIEKMYL</sequence>
<dbReference type="SUPFAM" id="SSF56801">
    <property type="entry name" value="Acetyl-CoA synthetase-like"/>
    <property type="match status" value="1"/>
</dbReference>
<organism evidence="4 5">
    <name type="scientific">Porphyromonas loveana</name>
    <dbReference type="NCBI Taxonomy" id="1884669"/>
    <lineage>
        <taxon>Bacteria</taxon>
        <taxon>Pseudomonadati</taxon>
        <taxon>Bacteroidota</taxon>
        <taxon>Bacteroidia</taxon>
        <taxon>Bacteroidales</taxon>
        <taxon>Porphyromonadaceae</taxon>
        <taxon>Porphyromonas</taxon>
    </lineage>
</organism>
<dbReference type="GO" id="GO:0016020">
    <property type="term" value="C:membrane"/>
    <property type="evidence" value="ECO:0007669"/>
    <property type="project" value="TreeGrafter"/>
</dbReference>
<dbReference type="GeneID" id="94550315"/>
<dbReference type="PANTHER" id="PTHR43272">
    <property type="entry name" value="LONG-CHAIN-FATTY-ACID--COA LIGASE"/>
    <property type="match status" value="1"/>
</dbReference>
<dbReference type="InterPro" id="IPR000873">
    <property type="entry name" value="AMP-dep_synth/lig_dom"/>
</dbReference>
<dbReference type="Pfam" id="PF23562">
    <property type="entry name" value="AMP-binding_C_3"/>
    <property type="match status" value="1"/>
</dbReference>
<feature type="domain" description="AMP-dependent synthetase/ligase" evidence="3">
    <location>
        <begin position="13"/>
        <end position="432"/>
    </location>
</feature>
<keyword evidence="5" id="KW-1185">Reference proteome</keyword>
<dbReference type="PROSITE" id="PS00455">
    <property type="entry name" value="AMP_BINDING"/>
    <property type="match status" value="1"/>
</dbReference>
<reference evidence="4 5" key="1">
    <citation type="submission" date="2018-04" db="EMBL/GenBank/DDBJ databases">
        <title>Genomic Encyclopedia of Type Strains, Phase IV (KMG-IV): sequencing the most valuable type-strain genomes for metagenomic binning, comparative biology and taxonomic classification.</title>
        <authorList>
            <person name="Goeker M."/>
        </authorList>
    </citation>
    <scope>NUCLEOTIDE SEQUENCE [LARGE SCALE GENOMIC DNA]</scope>
    <source>
        <strain evidence="4 5">DSM 28520</strain>
    </source>
</reference>
<dbReference type="PANTHER" id="PTHR43272:SF33">
    <property type="entry name" value="AMP-BINDING DOMAIN-CONTAINING PROTEIN-RELATED"/>
    <property type="match status" value="1"/>
</dbReference>
<dbReference type="RefSeq" id="WP_116678864.1">
    <property type="nucleotide sequence ID" value="NZ_JBGZRK010000129.1"/>
</dbReference>
<dbReference type="InterPro" id="IPR020845">
    <property type="entry name" value="AMP-binding_CS"/>
</dbReference>
<keyword evidence="2" id="KW-0067">ATP-binding</keyword>
<keyword evidence="1" id="KW-0547">Nucleotide-binding</keyword>
<evidence type="ECO:0000256" key="1">
    <source>
        <dbReference type="ARBA" id="ARBA00022741"/>
    </source>
</evidence>
<protein>
    <submittedName>
        <fullName evidence="4">Long-chain acyl-CoA synthetase</fullName>
    </submittedName>
</protein>